<dbReference type="RefSeq" id="WP_133198143.1">
    <property type="nucleotide sequence ID" value="NZ_JBHUCW010000003.1"/>
</dbReference>
<dbReference type="Proteomes" id="UP000295722">
    <property type="component" value="Unassembled WGS sequence"/>
</dbReference>
<reference evidence="1 2" key="1">
    <citation type="submission" date="2019-03" db="EMBL/GenBank/DDBJ databases">
        <title>Paraburkholderia sp. 4M-K11, isolated from subtropical forest soil.</title>
        <authorList>
            <person name="Gao Z.-H."/>
            <person name="Qiu L.-H."/>
        </authorList>
    </citation>
    <scope>NUCLEOTIDE SEQUENCE [LARGE SCALE GENOMIC DNA]</scope>
    <source>
        <strain evidence="1 2">4M-K11</strain>
    </source>
</reference>
<protein>
    <submittedName>
        <fullName evidence="1">Prolyl 4-hydroxylase</fullName>
    </submittedName>
</protein>
<keyword evidence="2" id="KW-1185">Reference proteome</keyword>
<comment type="caution">
    <text evidence="1">The sequence shown here is derived from an EMBL/GenBank/DDBJ whole genome shotgun (WGS) entry which is preliminary data.</text>
</comment>
<dbReference type="InterPro" id="IPR018655">
    <property type="entry name" value="DUF2086"/>
</dbReference>
<dbReference type="Pfam" id="PF09859">
    <property type="entry name" value="Oxygenase-NA"/>
    <property type="match status" value="1"/>
</dbReference>
<dbReference type="AlphaFoldDB" id="A0A4R5M344"/>
<gene>
    <name evidence="1" type="ORF">EYW47_28290</name>
</gene>
<dbReference type="EMBL" id="SMRP01000018">
    <property type="protein sequence ID" value="TDG20055.1"/>
    <property type="molecule type" value="Genomic_DNA"/>
</dbReference>
<accession>A0A4R5M344</accession>
<evidence type="ECO:0000313" key="1">
    <source>
        <dbReference type="EMBL" id="TDG20055.1"/>
    </source>
</evidence>
<proteinExistence type="predicted"/>
<sequence>MNAHAMIERFDANVIGAQLDAEGYAVLPNCFDPHEARALAQGLDEWLGETCDETRDAGLMAASFAQVEPGGGELRYFGERLPPLLHAWRAALYRWLVPVANRWQALAGLEARFPAELEAFLEANRRAGQHRPQSHLSRLREGDRLALHRHDEGEQVFPLQVVALLSAPQRDFSGGEFVMTEQRPRMQSRPMVVPLALGDAAIIASAQRPVEGAHGHYRVKLKHAVSRVRSGERIGLELIFHDAP</sequence>
<dbReference type="OrthoDB" id="9781972at2"/>
<organism evidence="1 2">
    <name type="scientific">Paraburkholderia silviterrae</name>
    <dbReference type="NCBI Taxonomy" id="2528715"/>
    <lineage>
        <taxon>Bacteria</taxon>
        <taxon>Pseudomonadati</taxon>
        <taxon>Pseudomonadota</taxon>
        <taxon>Betaproteobacteria</taxon>
        <taxon>Burkholderiales</taxon>
        <taxon>Burkholderiaceae</taxon>
        <taxon>Paraburkholderia</taxon>
    </lineage>
</organism>
<evidence type="ECO:0000313" key="2">
    <source>
        <dbReference type="Proteomes" id="UP000295722"/>
    </source>
</evidence>
<name>A0A4R5M344_9BURK</name>